<evidence type="ECO:0000313" key="1">
    <source>
        <dbReference type="EMBL" id="CAH2394516.1"/>
    </source>
</evidence>
<protein>
    <submittedName>
        <fullName evidence="1">Uncharacterized protein</fullName>
    </submittedName>
</protein>
<name>A0ABM9DFK0_9HYPH</name>
<reference evidence="1" key="1">
    <citation type="submission" date="2022-03" db="EMBL/GenBank/DDBJ databases">
        <authorList>
            <person name="Brunel B."/>
        </authorList>
    </citation>
    <scope>NUCLEOTIDE SEQUENCE</scope>
    <source>
        <strain evidence="1">STM4922sample</strain>
    </source>
</reference>
<dbReference type="EMBL" id="CAKXZS010000002">
    <property type="protein sequence ID" value="CAH2394516.1"/>
    <property type="molecule type" value="Genomic_DNA"/>
</dbReference>
<accession>A0ABM9DFK0</accession>
<proteinExistence type="predicted"/>
<comment type="caution">
    <text evidence="1">The sequence shown here is derived from an EMBL/GenBank/DDBJ whole genome shotgun (WGS) entry which is preliminary data.</text>
</comment>
<evidence type="ECO:0000313" key="2">
    <source>
        <dbReference type="Proteomes" id="UP001152604"/>
    </source>
</evidence>
<organism evidence="1 2">
    <name type="scientific">Mesorhizobium ventifaucium</name>
    <dbReference type="NCBI Taxonomy" id="666020"/>
    <lineage>
        <taxon>Bacteria</taxon>
        <taxon>Pseudomonadati</taxon>
        <taxon>Pseudomonadota</taxon>
        <taxon>Alphaproteobacteria</taxon>
        <taxon>Hyphomicrobiales</taxon>
        <taxon>Phyllobacteriaceae</taxon>
        <taxon>Mesorhizobium</taxon>
    </lineage>
</organism>
<keyword evidence="2" id="KW-1185">Reference proteome</keyword>
<dbReference type="Proteomes" id="UP001152604">
    <property type="component" value="Unassembled WGS sequence"/>
</dbReference>
<sequence length="48" mass="5490">MDTVRGRKAAEAVAEVSRLIRLIDHTETLKALRQEVDRLTKMLDRKGV</sequence>
<gene>
    <name evidence="1" type="ORF">MES4922_100105</name>
</gene>